<dbReference type="STRING" id="887929.HMP0721_2456"/>
<dbReference type="Proteomes" id="UP000004754">
    <property type="component" value="Unassembled WGS sequence"/>
</dbReference>
<evidence type="ECO:0000313" key="1">
    <source>
        <dbReference type="EMBL" id="EFV00457.1"/>
    </source>
</evidence>
<accession>E6MKC0</accession>
<dbReference type="AlphaFoldDB" id="E6MKC0"/>
<sequence length="47" mass="5861">MTLTILFYHACPFIDSRNFCRIFHYFLFYFCIDYILKSFYNKINETS</sequence>
<evidence type="ECO:0000313" key="2">
    <source>
        <dbReference type="Proteomes" id="UP000004754"/>
    </source>
</evidence>
<proteinExistence type="predicted"/>
<dbReference type="HOGENOM" id="CLU_3172124_0_0_9"/>
<protein>
    <submittedName>
        <fullName evidence="1">Uncharacterized protein</fullName>
    </submittedName>
</protein>
<organism evidence="1 2">
    <name type="scientific">Pseudoramibacter alactolyticus ATCC 23263</name>
    <dbReference type="NCBI Taxonomy" id="887929"/>
    <lineage>
        <taxon>Bacteria</taxon>
        <taxon>Bacillati</taxon>
        <taxon>Bacillota</taxon>
        <taxon>Clostridia</taxon>
        <taxon>Eubacteriales</taxon>
        <taxon>Eubacteriaceae</taxon>
        <taxon>Pseudoramibacter</taxon>
    </lineage>
</organism>
<reference evidence="1 2" key="1">
    <citation type="submission" date="2010-12" db="EMBL/GenBank/DDBJ databases">
        <authorList>
            <person name="Muzny D."/>
            <person name="Qin X."/>
            <person name="Deng J."/>
            <person name="Jiang H."/>
            <person name="Liu Y."/>
            <person name="Qu J."/>
            <person name="Song X.-Z."/>
            <person name="Zhang L."/>
            <person name="Thornton R."/>
            <person name="Coyle M."/>
            <person name="Francisco L."/>
            <person name="Jackson L."/>
            <person name="Javaid M."/>
            <person name="Korchina V."/>
            <person name="Kovar C."/>
            <person name="Mata R."/>
            <person name="Mathew T."/>
            <person name="Ngo R."/>
            <person name="Nguyen L."/>
            <person name="Nguyen N."/>
            <person name="Okwuonu G."/>
            <person name="Ongeri F."/>
            <person name="Pham C."/>
            <person name="Simmons D."/>
            <person name="Wilczek-Boney K."/>
            <person name="Hale W."/>
            <person name="Jakkamsetti A."/>
            <person name="Pham P."/>
            <person name="Ruth R."/>
            <person name="San Lucas F."/>
            <person name="Warren J."/>
            <person name="Zhang J."/>
            <person name="Zhao Z."/>
            <person name="Zhou C."/>
            <person name="Zhu D."/>
            <person name="Lee S."/>
            <person name="Bess C."/>
            <person name="Blankenburg K."/>
            <person name="Forbes L."/>
            <person name="Fu Q."/>
            <person name="Gubbala S."/>
            <person name="Hirani K."/>
            <person name="Jayaseelan J.C."/>
            <person name="Lara F."/>
            <person name="Munidasa M."/>
            <person name="Palculict T."/>
            <person name="Patil S."/>
            <person name="Pu L.-L."/>
            <person name="Saada N."/>
            <person name="Tang L."/>
            <person name="Weissenberger G."/>
            <person name="Zhu Y."/>
            <person name="Hemphill L."/>
            <person name="Shang Y."/>
            <person name="Youmans B."/>
            <person name="Ayvaz T."/>
            <person name="Ross M."/>
            <person name="Santibanez J."/>
            <person name="Aqrawi P."/>
            <person name="Gross S."/>
            <person name="Joshi V."/>
            <person name="Fowler G."/>
            <person name="Nazareth L."/>
            <person name="Reid J."/>
            <person name="Worley K."/>
            <person name="Petrosino J."/>
            <person name="Highlander S."/>
            <person name="Gibbs R."/>
        </authorList>
    </citation>
    <scope>NUCLEOTIDE SEQUENCE [LARGE SCALE GENOMIC DNA]</scope>
    <source>
        <strain evidence="1 2">ATCC 23263</strain>
    </source>
</reference>
<comment type="caution">
    <text evidence="1">The sequence shown here is derived from an EMBL/GenBank/DDBJ whole genome shotgun (WGS) entry which is preliminary data.</text>
</comment>
<gene>
    <name evidence="1" type="ORF">HMP0721_2456</name>
</gene>
<keyword evidence="2" id="KW-1185">Reference proteome</keyword>
<dbReference type="EMBL" id="AEQN01000034">
    <property type="protein sequence ID" value="EFV00457.1"/>
    <property type="molecule type" value="Genomic_DNA"/>
</dbReference>
<name>E6MKC0_9FIRM</name>